<feature type="transmembrane region" description="Helical" evidence="1">
    <location>
        <begin position="20"/>
        <end position="43"/>
    </location>
</feature>
<sequence length="189" mass="21463">MDRSVLTNTLLRVRWQTERLGSAGKIGFGLLVFSVVFFFSAVLPRQAESSALMEKAEMMRLHFRAEPVRVSGRKMQSDQGLGDFYAFFPNIDSSPFWIKELVQVAEAANVEISGSEYRMVRDKGWKLARYEMMLPVRGGYPQIRAFIADALRVVPAIALVDIVIKREGVESDLLEASLKFHLYLNEGKR</sequence>
<keyword evidence="1" id="KW-0472">Membrane</keyword>
<evidence type="ECO:0000313" key="3">
    <source>
        <dbReference type="Proteomes" id="UP000183471"/>
    </source>
</evidence>
<keyword evidence="3" id="KW-1185">Reference proteome</keyword>
<keyword evidence="1" id="KW-1133">Transmembrane helix</keyword>
<evidence type="ECO:0000313" key="2">
    <source>
        <dbReference type="EMBL" id="SDQ40457.1"/>
    </source>
</evidence>
<proteinExistence type="predicted"/>
<protein>
    <recommendedName>
        <fullName evidence="4">Transmembrane protein</fullName>
    </recommendedName>
</protein>
<dbReference type="EMBL" id="FNKY01000001">
    <property type="protein sequence ID" value="SDQ40457.1"/>
    <property type="molecule type" value="Genomic_DNA"/>
</dbReference>
<evidence type="ECO:0008006" key="4">
    <source>
        <dbReference type="Google" id="ProtNLM"/>
    </source>
</evidence>
<dbReference type="Proteomes" id="UP000183471">
    <property type="component" value="Unassembled WGS sequence"/>
</dbReference>
<organism evidence="2 3">
    <name type="scientific">Nitrosospira multiformis</name>
    <dbReference type="NCBI Taxonomy" id="1231"/>
    <lineage>
        <taxon>Bacteria</taxon>
        <taxon>Pseudomonadati</taxon>
        <taxon>Pseudomonadota</taxon>
        <taxon>Betaproteobacteria</taxon>
        <taxon>Nitrosomonadales</taxon>
        <taxon>Nitrosomonadaceae</taxon>
        <taxon>Nitrosospira</taxon>
    </lineage>
</organism>
<accession>A0ABY0T7U0</accession>
<evidence type="ECO:0000256" key="1">
    <source>
        <dbReference type="SAM" id="Phobius"/>
    </source>
</evidence>
<gene>
    <name evidence="2" type="ORF">SAMN05216402_0722</name>
</gene>
<keyword evidence="1" id="KW-0812">Transmembrane</keyword>
<comment type="caution">
    <text evidence="2">The sequence shown here is derived from an EMBL/GenBank/DDBJ whole genome shotgun (WGS) entry which is preliminary data.</text>
</comment>
<reference evidence="2 3" key="1">
    <citation type="submission" date="2016-10" db="EMBL/GenBank/DDBJ databases">
        <authorList>
            <person name="Varghese N."/>
            <person name="Submissions S."/>
        </authorList>
    </citation>
    <scope>NUCLEOTIDE SEQUENCE [LARGE SCALE GENOMIC DNA]</scope>
    <source>
        <strain evidence="2 3">Nl1</strain>
    </source>
</reference>
<name>A0ABY0T7U0_9PROT</name>
<dbReference type="RefSeq" id="WP_074630830.1">
    <property type="nucleotide sequence ID" value="NZ_FNKY01000001.1"/>
</dbReference>